<proteinExistence type="predicted"/>
<reference evidence="2" key="1">
    <citation type="journal article" date="2014" name="Proc. Natl. Acad. Sci. U.S.A.">
        <title>Extensive sampling of basidiomycete genomes demonstrates inadequacy of the white-rot/brown-rot paradigm for wood decay fungi.</title>
        <authorList>
            <person name="Riley R."/>
            <person name="Salamov A.A."/>
            <person name="Brown D.W."/>
            <person name="Nagy L.G."/>
            <person name="Floudas D."/>
            <person name="Held B.W."/>
            <person name="Levasseur A."/>
            <person name="Lombard V."/>
            <person name="Morin E."/>
            <person name="Otillar R."/>
            <person name="Lindquist E.A."/>
            <person name="Sun H."/>
            <person name="LaButti K.M."/>
            <person name="Schmutz J."/>
            <person name="Jabbour D."/>
            <person name="Luo H."/>
            <person name="Baker S.E."/>
            <person name="Pisabarro A.G."/>
            <person name="Walton J.D."/>
            <person name="Blanchette R.A."/>
            <person name="Henrissat B."/>
            <person name="Martin F."/>
            <person name="Cullen D."/>
            <person name="Hibbett D.S."/>
            <person name="Grigoriev I.V."/>
        </authorList>
    </citation>
    <scope>NUCLEOTIDE SEQUENCE [LARGE SCALE GENOMIC DNA]</scope>
    <source>
        <strain evidence="2">PC15</strain>
    </source>
</reference>
<protein>
    <submittedName>
        <fullName evidence="1">Uncharacterized protein</fullName>
    </submittedName>
</protein>
<dbReference type="AlphaFoldDB" id="A0A067P957"/>
<dbReference type="HOGENOM" id="CLU_1971438_0_0_1"/>
<gene>
    <name evidence="1" type="ORF">PLEOSDRAFT_164753</name>
</gene>
<dbReference type="Proteomes" id="UP000027073">
    <property type="component" value="Unassembled WGS sequence"/>
</dbReference>
<name>A0A067P957_PLEO1</name>
<sequence length="127" mass="14012">MSCLVSGRFYPSHWRGPNDQTLGHKDGLDREVVQWDREGDQRESWGAGALRVTDLVATPNFTHLVVIGMDYVAPYTVTGTPTHPGVSTYGSSEVPLNAAPTTLKKTDNWMVIYNLATKQANPHDSIK</sequence>
<accession>A0A067P957</accession>
<dbReference type="EMBL" id="KL198004">
    <property type="protein sequence ID" value="KDQ32947.1"/>
    <property type="molecule type" value="Genomic_DNA"/>
</dbReference>
<organism evidence="1 2">
    <name type="scientific">Pleurotus ostreatus (strain PC15)</name>
    <name type="common">Oyster mushroom</name>
    <dbReference type="NCBI Taxonomy" id="1137138"/>
    <lineage>
        <taxon>Eukaryota</taxon>
        <taxon>Fungi</taxon>
        <taxon>Dikarya</taxon>
        <taxon>Basidiomycota</taxon>
        <taxon>Agaricomycotina</taxon>
        <taxon>Agaricomycetes</taxon>
        <taxon>Agaricomycetidae</taxon>
        <taxon>Agaricales</taxon>
        <taxon>Pleurotineae</taxon>
        <taxon>Pleurotaceae</taxon>
        <taxon>Pleurotus</taxon>
    </lineage>
</organism>
<dbReference type="VEuPathDB" id="FungiDB:PLEOSDRAFT_164753"/>
<evidence type="ECO:0000313" key="2">
    <source>
        <dbReference type="Proteomes" id="UP000027073"/>
    </source>
</evidence>
<dbReference type="STRING" id="1137138.A0A067P957"/>
<evidence type="ECO:0000313" key="1">
    <source>
        <dbReference type="EMBL" id="KDQ32947.1"/>
    </source>
</evidence>
<dbReference type="InParanoid" id="A0A067P957"/>